<feature type="region of interest" description="Disordered" evidence="1">
    <location>
        <begin position="1"/>
        <end position="22"/>
    </location>
</feature>
<evidence type="ECO:0000313" key="2">
    <source>
        <dbReference type="EMBL" id="MFC5217054.1"/>
    </source>
</evidence>
<protein>
    <submittedName>
        <fullName evidence="2">Uncharacterized protein</fullName>
    </submittedName>
</protein>
<keyword evidence="3" id="KW-1185">Reference proteome</keyword>
<proteinExistence type="predicted"/>
<evidence type="ECO:0000256" key="1">
    <source>
        <dbReference type="SAM" id="MobiDB-lite"/>
    </source>
</evidence>
<comment type="caution">
    <text evidence="2">The sequence shown here is derived from an EMBL/GenBank/DDBJ whole genome shotgun (WGS) entry which is preliminary data.</text>
</comment>
<dbReference type="RefSeq" id="WP_380857195.1">
    <property type="nucleotide sequence ID" value="NZ_JBHSKM010000019.1"/>
</dbReference>
<dbReference type="Proteomes" id="UP001596263">
    <property type="component" value="Unassembled WGS sequence"/>
</dbReference>
<accession>A0ABW0CMG1</accession>
<gene>
    <name evidence="2" type="ORF">ACFPQ9_24750</name>
</gene>
<name>A0ABW0CMG1_STRCD</name>
<sequence>MSPGSNAPHPRAPGAPPFGSRAARGVDAFNAHAGGPYFAAFCAEAGAYAEGPTWLMRGNVVADKPADLRS</sequence>
<dbReference type="EMBL" id="JBHSKM010000019">
    <property type="protein sequence ID" value="MFC5217054.1"/>
    <property type="molecule type" value="Genomic_DNA"/>
</dbReference>
<organism evidence="2 3">
    <name type="scientific">Streptomyces coerulescens</name>
    <dbReference type="NCBI Taxonomy" id="29304"/>
    <lineage>
        <taxon>Bacteria</taxon>
        <taxon>Bacillati</taxon>
        <taxon>Actinomycetota</taxon>
        <taxon>Actinomycetes</taxon>
        <taxon>Kitasatosporales</taxon>
        <taxon>Streptomycetaceae</taxon>
        <taxon>Streptomyces</taxon>
    </lineage>
</organism>
<reference evidence="3" key="1">
    <citation type="journal article" date="2019" name="Int. J. Syst. Evol. Microbiol.">
        <title>The Global Catalogue of Microorganisms (GCM) 10K type strain sequencing project: providing services to taxonomists for standard genome sequencing and annotation.</title>
        <authorList>
            <consortium name="The Broad Institute Genomics Platform"/>
            <consortium name="The Broad Institute Genome Sequencing Center for Infectious Disease"/>
            <person name="Wu L."/>
            <person name="Ma J."/>
        </authorList>
    </citation>
    <scope>NUCLEOTIDE SEQUENCE [LARGE SCALE GENOMIC DNA]</scope>
    <source>
        <strain evidence="3">KCTC 42586</strain>
    </source>
</reference>
<evidence type="ECO:0000313" key="3">
    <source>
        <dbReference type="Proteomes" id="UP001596263"/>
    </source>
</evidence>